<dbReference type="Proteomes" id="UP001431656">
    <property type="component" value="Chromosome"/>
</dbReference>
<dbReference type="InterPro" id="IPR037480">
    <property type="entry name" value="YihR-like"/>
</dbReference>
<dbReference type="InterPro" id="IPR008183">
    <property type="entry name" value="Aldose_1/G6P_1-epimerase"/>
</dbReference>
<dbReference type="InterPro" id="IPR011013">
    <property type="entry name" value="Gal_mutarotase_sf_dom"/>
</dbReference>
<reference evidence="1" key="1">
    <citation type="journal article" date="2024" name="Int. J. Syst. Evol. Microbiol.">
        <title>Brooklawnia propionicigenes sp. nov., a facultatively anaerobic, propionate-producing bacterium isolated from a methanogenic reactor treating waste from cattle farms.</title>
        <authorList>
            <person name="Akita Y."/>
            <person name="Ueki A."/>
            <person name="Tonouchi A."/>
            <person name="Sugawara Y."/>
            <person name="Honma S."/>
            <person name="Kaku N."/>
            <person name="Ueki K."/>
        </authorList>
    </citation>
    <scope>NUCLEOTIDE SEQUENCE</scope>
    <source>
        <strain evidence="1">SH051</strain>
    </source>
</reference>
<evidence type="ECO:0000313" key="2">
    <source>
        <dbReference type="Proteomes" id="UP001431656"/>
    </source>
</evidence>
<dbReference type="Gene3D" id="2.70.98.10">
    <property type="match status" value="1"/>
</dbReference>
<dbReference type="Pfam" id="PF01263">
    <property type="entry name" value="Aldose_epim"/>
    <property type="match status" value="1"/>
</dbReference>
<name>A0AAN0MGS2_9ACTN</name>
<dbReference type="AlphaFoldDB" id="A0AAN0MGS2"/>
<organism evidence="1 2">
    <name type="scientific">Brooklawnia propionicigenes</name>
    <dbReference type="NCBI Taxonomy" id="3041175"/>
    <lineage>
        <taxon>Bacteria</taxon>
        <taxon>Bacillati</taxon>
        <taxon>Actinomycetota</taxon>
        <taxon>Actinomycetes</taxon>
        <taxon>Propionibacteriales</taxon>
        <taxon>Propionibacteriaceae</taxon>
        <taxon>Brooklawnia</taxon>
    </lineage>
</organism>
<gene>
    <name evidence="1" type="ORF">brsh051_11970</name>
</gene>
<dbReference type="EMBL" id="AP028056">
    <property type="protein sequence ID" value="BEH01916.1"/>
    <property type="molecule type" value="Genomic_DNA"/>
</dbReference>
<dbReference type="SUPFAM" id="SSF74650">
    <property type="entry name" value="Galactose mutarotase-like"/>
    <property type="match status" value="1"/>
</dbReference>
<dbReference type="GO" id="GO:0033499">
    <property type="term" value="P:galactose catabolic process via UDP-galactose, Leloir pathway"/>
    <property type="evidence" value="ECO:0007669"/>
    <property type="project" value="TreeGrafter"/>
</dbReference>
<evidence type="ECO:0000313" key="1">
    <source>
        <dbReference type="EMBL" id="BEH01916.1"/>
    </source>
</evidence>
<dbReference type="InterPro" id="IPR014718">
    <property type="entry name" value="GH-type_carb-bd"/>
</dbReference>
<sequence>MTSGRDGRRPISGWQAQIGCGDYQAQIASVGASLRALTCRGRDLVAPFDADIVRPVFRGAVLVPWPNRVVGGRYVFDGQVHQLPINEPDRGNALHGLAAWADWVPIRCDRSSVTLEYRIPAQEGYPFDVLTEATYRLDEDGLHWSVRATNLGDSPAPYALGSHPYLVGGAGRANDWTLAVPAARVLEVTEERLAPLGLHPVESYRAGALDFRSARPVGSTLIDHAYTDLIAGEPGTARVEVRSGGTGVALIWDPQVLPWVQVHTADRPEPALNRSGIAVEPMTCPPDAFNSGDDLVILDPGARHEASWVIRAIQEDR</sequence>
<proteinExistence type="predicted"/>
<dbReference type="PANTHER" id="PTHR10091">
    <property type="entry name" value="ALDOSE-1-EPIMERASE"/>
    <property type="match status" value="1"/>
</dbReference>
<dbReference type="GO" id="GO:0004034">
    <property type="term" value="F:aldose 1-epimerase activity"/>
    <property type="evidence" value="ECO:0007669"/>
    <property type="project" value="TreeGrafter"/>
</dbReference>
<accession>A0AAN0MGS2</accession>
<dbReference type="CDD" id="cd09022">
    <property type="entry name" value="Aldose_epim_Ec_YihR"/>
    <property type="match status" value="1"/>
</dbReference>
<dbReference type="RefSeq" id="WP_286268237.1">
    <property type="nucleotide sequence ID" value="NZ_AP028056.1"/>
</dbReference>
<dbReference type="KEGG" id="broo:brsh051_11970"/>
<protein>
    <submittedName>
        <fullName evidence="1">Aldose 1-epimerase family protein</fullName>
    </submittedName>
</protein>
<dbReference type="GO" id="GO:0030246">
    <property type="term" value="F:carbohydrate binding"/>
    <property type="evidence" value="ECO:0007669"/>
    <property type="project" value="InterPro"/>
</dbReference>
<dbReference type="GO" id="GO:0006006">
    <property type="term" value="P:glucose metabolic process"/>
    <property type="evidence" value="ECO:0007669"/>
    <property type="project" value="TreeGrafter"/>
</dbReference>
<keyword evidence="2" id="KW-1185">Reference proteome</keyword>
<dbReference type="PANTHER" id="PTHR10091:SF0">
    <property type="entry name" value="GALACTOSE MUTAROTASE"/>
    <property type="match status" value="1"/>
</dbReference>